<proteinExistence type="predicted"/>
<dbReference type="Proteomes" id="UP000033121">
    <property type="component" value="Unassembled WGS sequence"/>
</dbReference>
<dbReference type="RefSeq" id="WP_046368126.1">
    <property type="nucleotide sequence ID" value="NZ_BBWV01000001.1"/>
</dbReference>
<keyword evidence="2" id="KW-1185">Reference proteome</keyword>
<dbReference type="STRING" id="1220578.FPE01S_01_14470"/>
<name>A0A0E9MXK5_9BACT</name>
<sequence>MSQSIIKHLQDYLGAHIEKINPNTQAIDPATRHHRYDLLAQAAIPAVLTAFYKHSRSPSGAKDLAGDIGKSEPLDFLLKGRKAAVVTKIAAYSGVSEEQSEAAMDAVADESIRFVRNKLGSNMNAENIQTYFASQRQDILSHLPEDIRMGELLDDNTLDDRTNKMAGPISSVAQAISNLLSSPGTEDNDRR</sequence>
<accession>A0A0E9MXK5</accession>
<dbReference type="AlphaFoldDB" id="A0A0E9MXK5"/>
<evidence type="ECO:0000313" key="1">
    <source>
        <dbReference type="EMBL" id="GAO42432.1"/>
    </source>
</evidence>
<protein>
    <submittedName>
        <fullName evidence="1">Uncharacterized protein</fullName>
    </submittedName>
</protein>
<dbReference type="OrthoDB" id="668061at2"/>
<reference evidence="1 2" key="1">
    <citation type="submission" date="2015-04" db="EMBL/GenBank/DDBJ databases">
        <title>Whole genome shotgun sequence of Flavihumibacter petaseus NBRC 106054.</title>
        <authorList>
            <person name="Miyazawa S."/>
            <person name="Hosoyama A."/>
            <person name="Hashimoto M."/>
            <person name="Noguchi M."/>
            <person name="Tsuchikane K."/>
            <person name="Ohji S."/>
            <person name="Yamazoe A."/>
            <person name="Ichikawa N."/>
            <person name="Kimura A."/>
            <person name="Fujita N."/>
        </authorList>
    </citation>
    <scope>NUCLEOTIDE SEQUENCE [LARGE SCALE GENOMIC DNA]</scope>
    <source>
        <strain evidence="1 2">NBRC 106054</strain>
    </source>
</reference>
<comment type="caution">
    <text evidence="1">The sequence shown here is derived from an EMBL/GenBank/DDBJ whole genome shotgun (WGS) entry which is preliminary data.</text>
</comment>
<evidence type="ECO:0000313" key="2">
    <source>
        <dbReference type="Proteomes" id="UP000033121"/>
    </source>
</evidence>
<organism evidence="1 2">
    <name type="scientific">Flavihumibacter petaseus NBRC 106054</name>
    <dbReference type="NCBI Taxonomy" id="1220578"/>
    <lineage>
        <taxon>Bacteria</taxon>
        <taxon>Pseudomonadati</taxon>
        <taxon>Bacteroidota</taxon>
        <taxon>Chitinophagia</taxon>
        <taxon>Chitinophagales</taxon>
        <taxon>Chitinophagaceae</taxon>
        <taxon>Flavihumibacter</taxon>
    </lineage>
</organism>
<gene>
    <name evidence="1" type="ORF">FPE01S_01_14470</name>
</gene>
<dbReference type="EMBL" id="BBWV01000001">
    <property type="protein sequence ID" value="GAO42432.1"/>
    <property type="molecule type" value="Genomic_DNA"/>
</dbReference>